<reference evidence="2 3" key="1">
    <citation type="submission" date="2011-05" db="EMBL/GenBank/DDBJ databases">
        <title>Complete sequence of chromosome of Frankia symbiont of Datisca glomerata.</title>
        <authorList>
            <consortium name="US DOE Joint Genome Institute"/>
            <person name="Lucas S."/>
            <person name="Han J."/>
            <person name="Lapidus A."/>
            <person name="Cheng J.-F."/>
            <person name="Goodwin L."/>
            <person name="Pitluck S."/>
            <person name="Peters L."/>
            <person name="Mikhailova N."/>
            <person name="Chertkov O."/>
            <person name="Teshima H."/>
            <person name="Han C."/>
            <person name="Tapia R."/>
            <person name="Land M."/>
            <person name="Hauser L."/>
            <person name="Kyrpides N."/>
            <person name="Ivanova N."/>
            <person name="Pagani I."/>
            <person name="Berry A."/>
            <person name="Pawlowski K."/>
            <person name="Persson T."/>
            <person name="Vanden Heuvel B."/>
            <person name="Benson D."/>
            <person name="Woyke T."/>
        </authorList>
    </citation>
    <scope>NUCLEOTIDE SEQUENCE [LARGE SCALE GENOMIC DNA]</scope>
    <source>
        <strain evidence="3">4085684</strain>
    </source>
</reference>
<feature type="transmembrane region" description="Helical" evidence="1">
    <location>
        <begin position="134"/>
        <end position="154"/>
    </location>
</feature>
<evidence type="ECO:0000313" key="3">
    <source>
        <dbReference type="Proteomes" id="UP000001549"/>
    </source>
</evidence>
<keyword evidence="1" id="KW-1133">Transmembrane helix</keyword>
<organism evidence="2 3">
    <name type="scientific">Candidatus Protofrankia datiscae</name>
    <dbReference type="NCBI Taxonomy" id="2716812"/>
    <lineage>
        <taxon>Bacteria</taxon>
        <taxon>Bacillati</taxon>
        <taxon>Actinomycetota</taxon>
        <taxon>Actinomycetes</taxon>
        <taxon>Frankiales</taxon>
        <taxon>Frankiaceae</taxon>
        <taxon>Protofrankia</taxon>
    </lineage>
</organism>
<dbReference type="Proteomes" id="UP000001549">
    <property type="component" value="Chromosome"/>
</dbReference>
<keyword evidence="1" id="KW-0812">Transmembrane</keyword>
<dbReference type="HOGENOM" id="CLU_655140_0_0_11"/>
<proteinExistence type="predicted"/>
<feature type="transmembrane region" description="Helical" evidence="1">
    <location>
        <begin position="254"/>
        <end position="273"/>
    </location>
</feature>
<evidence type="ECO:0000256" key="1">
    <source>
        <dbReference type="SAM" id="Phobius"/>
    </source>
</evidence>
<keyword evidence="3" id="KW-1185">Reference proteome</keyword>
<dbReference type="RefSeq" id="WP_013875236.1">
    <property type="nucleotide sequence ID" value="NZ_CAAAGZ010000242.1"/>
</dbReference>
<feature type="transmembrane region" description="Helical" evidence="1">
    <location>
        <begin position="61"/>
        <end position="78"/>
    </location>
</feature>
<dbReference type="STRING" id="656024.FsymDg_4091"/>
<keyword evidence="1" id="KW-0472">Membrane</keyword>
<evidence type="ECO:0000313" key="2">
    <source>
        <dbReference type="EMBL" id="AEH11362.1"/>
    </source>
</evidence>
<protein>
    <submittedName>
        <fullName evidence="2">Uncharacterized protein</fullName>
    </submittedName>
</protein>
<accession>F8AW40</accession>
<feature type="transmembrane region" description="Helical" evidence="1">
    <location>
        <begin position="397"/>
        <end position="418"/>
    </location>
</feature>
<sequence>MTPVRASPGCFTRFVAVVHGRPQQPWEHGGVCARGGRTALRTKPAGTSADSPPRRPDGLRTALVGLCVAVAAVVPVLAASVGRLPLAAVIAVEGVLLGRAWVRALGASTGTLAIVLVAALAADATAALTDSDGIGNLAGVIGPAVVAVILVQLARRRGRAEAAGAPPRAGLPAVARARQWSDHVLSVAPVRRLLGAGRPRAAARRHGSPAGRSATVTVDMAAGLSGVVLVALLAGCLNVAAIRAPDGRVVGPTVLAAGLLGAGTAVLVTRLCAVRLRAGAFAGPVGTVGPAGRGSVRPGRRAGGPAVALAVVPAVGLAAGIGAGALLGGFADDSAAWEAALIAAAAAVAAVVADRAVARAATGICTEPVAGPGGAAVPAGVPGQAPHHDGHPAGWPLVAILPLAAAAAFVYAVGHLLLG</sequence>
<feature type="transmembrane region" description="Helical" evidence="1">
    <location>
        <begin position="221"/>
        <end position="242"/>
    </location>
</feature>
<dbReference type="KEGG" id="fsy:FsymDg_4091"/>
<feature type="transmembrane region" description="Helical" evidence="1">
    <location>
        <begin position="306"/>
        <end position="329"/>
    </location>
</feature>
<dbReference type="EMBL" id="CP002801">
    <property type="protein sequence ID" value="AEH11362.1"/>
    <property type="molecule type" value="Genomic_DNA"/>
</dbReference>
<dbReference type="AlphaFoldDB" id="F8AW40"/>
<feature type="transmembrane region" description="Helical" evidence="1">
    <location>
        <begin position="109"/>
        <end position="128"/>
    </location>
</feature>
<name>F8AW40_9ACTN</name>
<gene>
    <name evidence="2" type="ordered locus">FsymDg_4091</name>
</gene>